<evidence type="ECO:0000313" key="2">
    <source>
        <dbReference type="EMBL" id="TYS51045.1"/>
    </source>
</evidence>
<sequence>MRSHLLCIISALTLGLSTAPAYAAQEDKPQPLEEVYPQLGYKPVEEAVREFEEHFKEDLKLPTRLPPIPFTHIFGRFYEDKQYGINDGLEIEFINEDQGQNHFNIDIRPLKNKINFRTKGGQKIYRLQNGEEAIYIVDRNHTLLVFERDNWQYMFGVSKRIANKVPPEMLVSIANSTFLD</sequence>
<reference evidence="2 3" key="1">
    <citation type="submission" date="2019-08" db="EMBL/GenBank/DDBJ databases">
        <title>Bacillus genomes from the desert of Cuatro Cienegas, Coahuila.</title>
        <authorList>
            <person name="Olmedo-Alvarez G."/>
        </authorList>
    </citation>
    <scope>NUCLEOTIDE SEQUENCE [LARGE SCALE GENOMIC DNA]</scope>
    <source>
        <strain evidence="2 3">CH446_14T</strain>
    </source>
</reference>
<evidence type="ECO:0008006" key="4">
    <source>
        <dbReference type="Google" id="ProtNLM"/>
    </source>
</evidence>
<comment type="caution">
    <text evidence="2">The sequence shown here is derived from an EMBL/GenBank/DDBJ whole genome shotgun (WGS) entry which is preliminary data.</text>
</comment>
<name>A0A5D4RHX8_9BACI</name>
<proteinExistence type="predicted"/>
<protein>
    <recommendedName>
        <fullName evidence="4">Carbon monoxide dehydrogenase</fullName>
    </recommendedName>
</protein>
<dbReference type="EMBL" id="VTER01000002">
    <property type="protein sequence ID" value="TYS51045.1"/>
    <property type="molecule type" value="Genomic_DNA"/>
</dbReference>
<dbReference type="AlphaFoldDB" id="A0A5D4RHX8"/>
<feature type="signal peptide" evidence="1">
    <location>
        <begin position="1"/>
        <end position="23"/>
    </location>
</feature>
<evidence type="ECO:0000313" key="3">
    <source>
        <dbReference type="Proteomes" id="UP000322139"/>
    </source>
</evidence>
<keyword evidence="1" id="KW-0732">Signal</keyword>
<dbReference type="RefSeq" id="WP_148973433.1">
    <property type="nucleotide sequence ID" value="NZ_JBNILB010000027.1"/>
</dbReference>
<evidence type="ECO:0000256" key="1">
    <source>
        <dbReference type="SAM" id="SignalP"/>
    </source>
</evidence>
<dbReference type="Proteomes" id="UP000322139">
    <property type="component" value="Unassembled WGS sequence"/>
</dbReference>
<accession>A0A5D4RHX8</accession>
<feature type="chain" id="PRO_5022912815" description="Carbon monoxide dehydrogenase" evidence="1">
    <location>
        <begin position="24"/>
        <end position="180"/>
    </location>
</feature>
<gene>
    <name evidence="2" type="ORF">FZD51_03100</name>
</gene>
<organism evidence="2 3">
    <name type="scientific">Bacillus infantis</name>
    <dbReference type="NCBI Taxonomy" id="324767"/>
    <lineage>
        <taxon>Bacteria</taxon>
        <taxon>Bacillati</taxon>
        <taxon>Bacillota</taxon>
        <taxon>Bacilli</taxon>
        <taxon>Bacillales</taxon>
        <taxon>Bacillaceae</taxon>
        <taxon>Bacillus</taxon>
    </lineage>
</organism>